<evidence type="ECO:0000313" key="2">
    <source>
        <dbReference type="Proteomes" id="UP001202717"/>
    </source>
</evidence>
<organism evidence="1 2">
    <name type="scientific">Psychroserpens ponticola</name>
    <dbReference type="NCBI Taxonomy" id="2932268"/>
    <lineage>
        <taxon>Bacteria</taxon>
        <taxon>Pseudomonadati</taxon>
        <taxon>Bacteroidota</taxon>
        <taxon>Flavobacteriia</taxon>
        <taxon>Flavobacteriales</taxon>
        <taxon>Flavobacteriaceae</taxon>
        <taxon>Psychroserpens</taxon>
    </lineage>
</organism>
<dbReference type="EMBL" id="CP116221">
    <property type="protein sequence ID" value="WCO03555.1"/>
    <property type="molecule type" value="Genomic_DNA"/>
</dbReference>
<name>A0ABY7S6N3_9FLAO</name>
<dbReference type="RefSeq" id="WP_249997270.1">
    <property type="nucleotide sequence ID" value="NZ_CP116221.1"/>
</dbReference>
<dbReference type="Proteomes" id="UP001202717">
    <property type="component" value="Chromosome"/>
</dbReference>
<gene>
    <name evidence="1" type="ORF">MUN68_008610</name>
</gene>
<protein>
    <submittedName>
        <fullName evidence="1">DUF3800 domain-containing protein</fullName>
    </submittedName>
</protein>
<evidence type="ECO:0000313" key="1">
    <source>
        <dbReference type="EMBL" id="WCO03555.1"/>
    </source>
</evidence>
<dbReference type="InterPro" id="IPR024524">
    <property type="entry name" value="DUF3800"/>
</dbReference>
<proteinExistence type="predicted"/>
<reference evidence="1 2" key="1">
    <citation type="submission" date="2023-01" db="EMBL/GenBank/DDBJ databases">
        <title>Psychroserpens ponticola sp. nov., isolated from seawater.</title>
        <authorList>
            <person name="Kristyanto S."/>
            <person name="Jung J."/>
            <person name="Kim J.M."/>
            <person name="Jeon C.O."/>
        </authorList>
    </citation>
    <scope>NUCLEOTIDE SEQUENCE [LARGE SCALE GENOMIC DNA]</scope>
    <source>
        <strain evidence="1 2">MSW6</strain>
    </source>
</reference>
<dbReference type="Pfam" id="PF12686">
    <property type="entry name" value="DUF3800"/>
    <property type="match status" value="1"/>
</dbReference>
<sequence length="355" mass="41331">MKHTIYFDEAGNTGQDLLNQQQKVFSLASVQFNQEQQDELSKIFDNGGEIHFKKLKNSSTGRKQIIDFINHELICEQNIISSTCHKKFATVAQIVDQLIEPVFYDNGIDLYIDGRNLIYTNYLFYLGELVWDKTSFNKVLESFIKMMRQKDDDSINAFYSIVNDFSESIDVEFKETFINPIIESREQIEQILESVTKFTLDVTLSSFLNLCDLWHKKHNAKINIVFDNSKQIEFYKEFIEFMKQMNVKTQEVGYGNRKMVFPTQIDTLTLKDSSTELSLQFADLVASTITFMYSNENEKHKSFVENIKKSKLLKLSNCHVIWPYPNFSPKDLGMENSTGNNPLDFIADYQIKNNL</sequence>
<keyword evidence="2" id="KW-1185">Reference proteome</keyword>
<accession>A0ABY7S6N3</accession>